<dbReference type="EMBL" id="LQZG01000002">
    <property type="protein sequence ID" value="OAB87578.1"/>
    <property type="molecule type" value="Genomic_DNA"/>
</dbReference>
<feature type="transmembrane region" description="Helical" evidence="2">
    <location>
        <begin position="479"/>
        <end position="501"/>
    </location>
</feature>
<dbReference type="STRING" id="262209.AWH69_05820"/>
<evidence type="ECO:0000259" key="3">
    <source>
        <dbReference type="Pfam" id="PF06808"/>
    </source>
</evidence>
<feature type="domain" description="TRAP C4-dicarboxylate transport system permease DctM subunit" evidence="3">
    <location>
        <begin position="164"/>
        <end position="618"/>
    </location>
</feature>
<dbReference type="PANTHER" id="PTHR43849:SF2">
    <property type="entry name" value="BLL3936 PROTEIN"/>
    <property type="match status" value="1"/>
</dbReference>
<evidence type="ECO:0000256" key="2">
    <source>
        <dbReference type="SAM" id="Phobius"/>
    </source>
</evidence>
<feature type="transmembrane region" description="Helical" evidence="2">
    <location>
        <begin position="683"/>
        <end position="705"/>
    </location>
</feature>
<feature type="transmembrane region" description="Helical" evidence="2">
    <location>
        <begin position="313"/>
        <end position="339"/>
    </location>
</feature>
<evidence type="ECO:0000313" key="4">
    <source>
        <dbReference type="EMBL" id="OAB87578.1"/>
    </source>
</evidence>
<feature type="transmembrane region" description="Helical" evidence="2">
    <location>
        <begin position="41"/>
        <end position="59"/>
    </location>
</feature>
<gene>
    <name evidence="4" type="ORF">AWH69_05820</name>
</gene>
<dbReference type="NCBIfam" id="TIGR02123">
    <property type="entry name" value="TRAP_fused"/>
    <property type="match status" value="1"/>
</dbReference>
<protein>
    <submittedName>
        <fullName evidence="4">C4-dicarboxylate ABC transporter permease</fullName>
    </submittedName>
</protein>
<dbReference type="InterPro" id="IPR010656">
    <property type="entry name" value="DctM"/>
</dbReference>
<feature type="transmembrane region" description="Helical" evidence="2">
    <location>
        <begin position="391"/>
        <end position="412"/>
    </location>
</feature>
<feature type="region of interest" description="Disordered" evidence="1">
    <location>
        <begin position="90"/>
        <end position="109"/>
    </location>
</feature>
<dbReference type="InterPro" id="IPR011853">
    <property type="entry name" value="TRAP_DctM-Dct_fused"/>
</dbReference>
<dbReference type="RefSeq" id="WP_068273051.1">
    <property type="nucleotide sequence ID" value="NZ_LQZG01000002.1"/>
</dbReference>
<proteinExistence type="predicted"/>
<dbReference type="AlphaFoldDB" id="A0A176QCU6"/>
<keyword evidence="2" id="KW-0812">Transmembrane</keyword>
<feature type="transmembrane region" description="Helical" evidence="2">
    <location>
        <begin position="521"/>
        <end position="542"/>
    </location>
</feature>
<feature type="transmembrane region" description="Helical" evidence="2">
    <location>
        <begin position="640"/>
        <end position="663"/>
    </location>
</feature>
<keyword evidence="5" id="KW-1185">Reference proteome</keyword>
<feature type="transmembrane region" description="Helical" evidence="2">
    <location>
        <begin position="549"/>
        <end position="578"/>
    </location>
</feature>
<dbReference type="PANTHER" id="PTHR43849">
    <property type="entry name" value="BLL3936 PROTEIN"/>
    <property type="match status" value="1"/>
</dbReference>
<evidence type="ECO:0000313" key="5">
    <source>
        <dbReference type="Proteomes" id="UP000076976"/>
    </source>
</evidence>
<dbReference type="Pfam" id="PF06808">
    <property type="entry name" value="DctM"/>
    <property type="match status" value="1"/>
</dbReference>
<accession>A0A176QCU6</accession>
<keyword evidence="2" id="KW-0472">Membrane</keyword>
<reference evidence="4 5" key="1">
    <citation type="submission" date="2016-01" db="EMBL/GenBank/DDBJ databases">
        <title>Janibacter melonis strain CD11_4 genome sequencing and assembly.</title>
        <authorList>
            <person name="Nair G.R."/>
            <person name="Kaur G."/>
            <person name="Chander A.M."/>
            <person name="Mayilraj S."/>
        </authorList>
    </citation>
    <scope>NUCLEOTIDE SEQUENCE [LARGE SCALE GENOMIC DNA]</scope>
    <source>
        <strain evidence="4 5">CD11-4</strain>
    </source>
</reference>
<name>A0A176QCU6_9MICO</name>
<feature type="transmembrane region" description="Helical" evidence="2">
    <location>
        <begin position="225"/>
        <end position="246"/>
    </location>
</feature>
<keyword evidence="2" id="KW-1133">Transmembrane helix</keyword>
<feature type="transmembrane region" description="Helical" evidence="2">
    <location>
        <begin position="114"/>
        <end position="132"/>
    </location>
</feature>
<organism evidence="4 5">
    <name type="scientific">Janibacter melonis</name>
    <dbReference type="NCBI Taxonomy" id="262209"/>
    <lineage>
        <taxon>Bacteria</taxon>
        <taxon>Bacillati</taxon>
        <taxon>Actinomycetota</taxon>
        <taxon>Actinomycetes</taxon>
        <taxon>Micrococcales</taxon>
        <taxon>Intrasporangiaceae</taxon>
        <taxon>Janibacter</taxon>
    </lineage>
</organism>
<comment type="caution">
    <text evidence="4">The sequence shown here is derived from an EMBL/GenBank/DDBJ whole genome shotgun (WGS) entry which is preliminary data.</text>
</comment>
<sequence>MTTSSTRSRDPEPGTPDVDALTAEYDEEKPSRTLSRGLERLVVLWCFGVAIFVVRQVFAPLELGSQYYLVWFLGLTLPLVFLTYRMRGRAEGSDVDPGAARTSGATDRSDNPGVVDWVLAAVALLVALYPVLPIPLSEIGFGGYKGFLDRQGSLVTLDVVAGALLMLLVLEATRRTTGLVLPAVCVAFFAYAYYGGFLPVDWRISHLGLDLSQIVNALYNEASGFFGVPLDVAATYIVLFTIYGAVIDKMGAGRFFVEFSFSLFRRSGSAPGRTVATSGFLLGTVSGSGTATAVTLGSFAWPILKRAGYPREAAGGMLAASGIGAILSPPTMGAAAFIIAEYLSVPYVEVLIWAIVPTLLYYLGIFLAVEIDARRFGARRVELAIGNPLRLLARSGYHFISLGVIVFFLAIDVPPFKAVVYATGVAALFGLAEAVLSRRRVVTGFDDYDEELERMPLGVSLRDYATRLFMALSSGIRSALPVIAVCAAAGVITSVIAKTGLGQILSELLVAAADALSFNQASLIVLSALFSAVAILVLGLAVPVTASFILSWVIIGPALITLGVEAPQVAMFIFYYAVLSEVSPPTALAAVASAAITGGRVIPTMMQACKYTLPAFLAPMAFVVTDNGALLIAEGDLLDIAWAFVVAGCAVAALAIATTGWVLGPTTKLERALCVPAALLLLYLVPLSIAIGFALLALALVIHVVRIRSGRGRPAPTGDRADEPAPAT</sequence>
<feature type="transmembrane region" description="Helical" evidence="2">
    <location>
        <begin position="152"/>
        <end position="170"/>
    </location>
</feature>
<feature type="transmembrane region" description="Helical" evidence="2">
    <location>
        <begin position="418"/>
        <end position="436"/>
    </location>
</feature>
<feature type="transmembrane region" description="Helical" evidence="2">
    <location>
        <begin position="351"/>
        <end position="371"/>
    </location>
</feature>
<feature type="transmembrane region" description="Helical" evidence="2">
    <location>
        <begin position="613"/>
        <end position="633"/>
    </location>
</feature>
<feature type="transmembrane region" description="Helical" evidence="2">
    <location>
        <begin position="65"/>
        <end position="84"/>
    </location>
</feature>
<dbReference type="Proteomes" id="UP000076976">
    <property type="component" value="Unassembled WGS sequence"/>
</dbReference>
<evidence type="ECO:0000256" key="1">
    <source>
        <dbReference type="SAM" id="MobiDB-lite"/>
    </source>
</evidence>
<feature type="transmembrane region" description="Helical" evidence="2">
    <location>
        <begin position="177"/>
        <end position="194"/>
    </location>
</feature>